<dbReference type="Pfam" id="PF03795">
    <property type="entry name" value="YCII"/>
    <property type="match status" value="1"/>
</dbReference>
<dbReference type="SUPFAM" id="SSF54909">
    <property type="entry name" value="Dimeric alpha+beta barrel"/>
    <property type="match status" value="1"/>
</dbReference>
<comment type="similarity">
    <text evidence="1">Belongs to the YciI family.</text>
</comment>
<dbReference type="Proteomes" id="UP000647339">
    <property type="component" value="Unassembled WGS sequence"/>
</dbReference>
<keyword evidence="5" id="KW-1185">Reference proteome</keyword>
<dbReference type="Gene3D" id="3.30.70.1060">
    <property type="entry name" value="Dimeric alpha+beta barrel"/>
    <property type="match status" value="1"/>
</dbReference>
<organism evidence="4 5">
    <name type="scientific">Echinicola rosea</name>
    <dbReference type="NCBI Taxonomy" id="1807691"/>
    <lineage>
        <taxon>Bacteria</taxon>
        <taxon>Pseudomonadati</taxon>
        <taxon>Bacteroidota</taxon>
        <taxon>Cytophagia</taxon>
        <taxon>Cytophagales</taxon>
        <taxon>Cyclobacteriaceae</taxon>
        <taxon>Echinicola</taxon>
    </lineage>
</organism>
<dbReference type="InterPro" id="IPR005545">
    <property type="entry name" value="YCII"/>
</dbReference>
<evidence type="ECO:0000256" key="2">
    <source>
        <dbReference type="SAM" id="SignalP"/>
    </source>
</evidence>
<feature type="signal peptide" evidence="2">
    <location>
        <begin position="1"/>
        <end position="20"/>
    </location>
</feature>
<sequence>MKKTFPFFILLIGLFTPAFGQDKYDEELAKKYQADDYGMRKYVMAFLKSGPDVEHYSEEERAKIQQGHMEHIGKMATEKKLVLAGPFFGEGTLRGIFIFDVADINEAEKLTAEDPAVKAGVLKMELVEWYGSAALMAIPEIHEKIQKIDF</sequence>
<evidence type="ECO:0000313" key="5">
    <source>
        <dbReference type="Proteomes" id="UP000647339"/>
    </source>
</evidence>
<evidence type="ECO:0000259" key="3">
    <source>
        <dbReference type="Pfam" id="PF03795"/>
    </source>
</evidence>
<protein>
    <recommendedName>
        <fullName evidence="3">YCII-related domain-containing protein</fullName>
    </recommendedName>
</protein>
<gene>
    <name evidence="4" type="ORF">GCM10011339_34370</name>
</gene>
<feature type="domain" description="YCII-related" evidence="3">
    <location>
        <begin position="45"/>
        <end position="129"/>
    </location>
</feature>
<name>A0ABQ1V914_9BACT</name>
<reference evidence="5" key="1">
    <citation type="journal article" date="2019" name="Int. J. Syst. Evol. Microbiol.">
        <title>The Global Catalogue of Microorganisms (GCM) 10K type strain sequencing project: providing services to taxonomists for standard genome sequencing and annotation.</title>
        <authorList>
            <consortium name="The Broad Institute Genomics Platform"/>
            <consortium name="The Broad Institute Genome Sequencing Center for Infectious Disease"/>
            <person name="Wu L."/>
            <person name="Ma J."/>
        </authorList>
    </citation>
    <scope>NUCLEOTIDE SEQUENCE [LARGE SCALE GENOMIC DNA]</scope>
    <source>
        <strain evidence="5">CGMCC 1.15407</strain>
    </source>
</reference>
<feature type="chain" id="PRO_5045906557" description="YCII-related domain-containing protein" evidence="2">
    <location>
        <begin position="21"/>
        <end position="150"/>
    </location>
</feature>
<evidence type="ECO:0000313" key="4">
    <source>
        <dbReference type="EMBL" id="GGF43001.1"/>
    </source>
</evidence>
<comment type="caution">
    <text evidence="4">The sequence shown here is derived from an EMBL/GenBank/DDBJ whole genome shotgun (WGS) entry which is preliminary data.</text>
</comment>
<proteinExistence type="inferred from homology"/>
<evidence type="ECO:0000256" key="1">
    <source>
        <dbReference type="ARBA" id="ARBA00007689"/>
    </source>
</evidence>
<accession>A0ABQ1V914</accession>
<keyword evidence="2" id="KW-0732">Signal</keyword>
<dbReference type="InterPro" id="IPR011008">
    <property type="entry name" value="Dimeric_a/b-barrel"/>
</dbReference>
<dbReference type="EMBL" id="BMIU01000019">
    <property type="protein sequence ID" value="GGF43001.1"/>
    <property type="molecule type" value="Genomic_DNA"/>
</dbReference>
<dbReference type="RefSeq" id="WP_137404291.1">
    <property type="nucleotide sequence ID" value="NZ_BMIU01000019.1"/>
</dbReference>